<accession>A0ABP2EXZ0</accession>
<name>A0ABP2EXZ0_AJEDR</name>
<dbReference type="EMBL" id="EQ999976">
    <property type="protein sequence ID" value="EEQ89063.1"/>
    <property type="molecule type" value="Genomic_DNA"/>
</dbReference>
<evidence type="ECO:0000313" key="2">
    <source>
        <dbReference type="Proteomes" id="UP000002039"/>
    </source>
</evidence>
<dbReference type="GeneID" id="69026377"/>
<dbReference type="Proteomes" id="UP000002039">
    <property type="component" value="Unassembled WGS sequence"/>
</dbReference>
<sequence>MRSYITVLAERESGVTTAAERAEKELNMNKSTGRRNNTSLQDMATTAAAAREAGEEEEEDVTMRVILLQSVNTAIFTFNQAFLTVMKTAAALQRCLLTRKCQNKSLIIL</sequence>
<evidence type="ECO:0000313" key="1">
    <source>
        <dbReference type="EMBL" id="EEQ89063.1"/>
    </source>
</evidence>
<protein>
    <submittedName>
        <fullName evidence="1">Uncharacterized protein</fullName>
    </submittedName>
</protein>
<proteinExistence type="predicted"/>
<organism evidence="1 2">
    <name type="scientific">Ajellomyces dermatitidis (strain ER-3 / ATCC MYA-2586)</name>
    <name type="common">Blastomyces dermatitidis</name>
    <dbReference type="NCBI Taxonomy" id="559297"/>
    <lineage>
        <taxon>Eukaryota</taxon>
        <taxon>Fungi</taxon>
        <taxon>Dikarya</taxon>
        <taxon>Ascomycota</taxon>
        <taxon>Pezizomycotina</taxon>
        <taxon>Eurotiomycetes</taxon>
        <taxon>Eurotiomycetidae</taxon>
        <taxon>Onygenales</taxon>
        <taxon>Ajellomycetaceae</taxon>
        <taxon>Blastomyces</taxon>
    </lineage>
</organism>
<keyword evidence="2" id="KW-1185">Reference proteome</keyword>
<gene>
    <name evidence="1" type="ORF">BDCG_04183</name>
</gene>
<dbReference type="RefSeq" id="XP_045276060.1">
    <property type="nucleotide sequence ID" value="XM_045419847.1"/>
</dbReference>
<reference evidence="2" key="1">
    <citation type="journal article" date="2015" name="PLoS Genet.">
        <title>The dynamic genome and transcriptome of the human fungal pathogen Blastomyces and close relative Emmonsia.</title>
        <authorList>
            <person name="Munoz J.F."/>
            <person name="Gauthier G.M."/>
            <person name="Desjardins C.A."/>
            <person name="Gallo J.E."/>
            <person name="Holder J."/>
            <person name="Sullivan T.D."/>
            <person name="Marty A.J."/>
            <person name="Carmen J.C."/>
            <person name="Chen Z."/>
            <person name="Ding L."/>
            <person name="Gujja S."/>
            <person name="Magrini V."/>
            <person name="Misas E."/>
            <person name="Mitreva M."/>
            <person name="Priest M."/>
            <person name="Saif S."/>
            <person name="Whiston E.A."/>
            <person name="Young S."/>
            <person name="Zeng Q."/>
            <person name="Goldman W.E."/>
            <person name="Mardis E.R."/>
            <person name="Taylor J.W."/>
            <person name="McEwen J.G."/>
            <person name="Clay O.K."/>
            <person name="Klein B.S."/>
            <person name="Cuomo C.A."/>
        </authorList>
    </citation>
    <scope>NUCLEOTIDE SEQUENCE [LARGE SCALE GENOMIC DNA]</scope>
    <source>
        <strain evidence="2">ER-3 / ATCC MYA-2586</strain>
    </source>
</reference>